<name>A0A9D4JVB2_DREPO</name>
<sequence>MFGSTSSDRSLSSSPKSKTLLKPETKPAKPLTGSQSSSTGSTLPTLDALRGDKNAQQSRCFSSHMNHLAPVWENGA</sequence>
<feature type="compositionally biased region" description="Polar residues" evidence="1">
    <location>
        <begin position="54"/>
        <end position="65"/>
    </location>
</feature>
<evidence type="ECO:0000313" key="2">
    <source>
        <dbReference type="EMBL" id="KAH3825411.1"/>
    </source>
</evidence>
<gene>
    <name evidence="2" type="ORF">DPMN_127286</name>
</gene>
<protein>
    <submittedName>
        <fullName evidence="2">Uncharacterized protein</fullName>
    </submittedName>
</protein>
<feature type="compositionally biased region" description="Low complexity" evidence="1">
    <location>
        <begin position="1"/>
        <end position="20"/>
    </location>
</feature>
<accession>A0A9D4JVB2</accession>
<organism evidence="2 3">
    <name type="scientific">Dreissena polymorpha</name>
    <name type="common">Zebra mussel</name>
    <name type="synonym">Mytilus polymorpha</name>
    <dbReference type="NCBI Taxonomy" id="45954"/>
    <lineage>
        <taxon>Eukaryota</taxon>
        <taxon>Metazoa</taxon>
        <taxon>Spiralia</taxon>
        <taxon>Lophotrochozoa</taxon>
        <taxon>Mollusca</taxon>
        <taxon>Bivalvia</taxon>
        <taxon>Autobranchia</taxon>
        <taxon>Heteroconchia</taxon>
        <taxon>Euheterodonta</taxon>
        <taxon>Imparidentia</taxon>
        <taxon>Neoheterodontei</taxon>
        <taxon>Myida</taxon>
        <taxon>Dreissenoidea</taxon>
        <taxon>Dreissenidae</taxon>
        <taxon>Dreissena</taxon>
    </lineage>
</organism>
<proteinExistence type="predicted"/>
<dbReference type="Proteomes" id="UP000828390">
    <property type="component" value="Unassembled WGS sequence"/>
</dbReference>
<comment type="caution">
    <text evidence="2">The sequence shown here is derived from an EMBL/GenBank/DDBJ whole genome shotgun (WGS) entry which is preliminary data.</text>
</comment>
<feature type="compositionally biased region" description="Low complexity" evidence="1">
    <location>
        <begin position="30"/>
        <end position="46"/>
    </location>
</feature>
<feature type="region of interest" description="Disordered" evidence="1">
    <location>
        <begin position="1"/>
        <end position="76"/>
    </location>
</feature>
<reference evidence="2" key="2">
    <citation type="submission" date="2020-11" db="EMBL/GenBank/DDBJ databases">
        <authorList>
            <person name="McCartney M.A."/>
            <person name="Auch B."/>
            <person name="Kono T."/>
            <person name="Mallez S."/>
            <person name="Becker A."/>
            <person name="Gohl D.M."/>
            <person name="Silverstein K.A.T."/>
            <person name="Koren S."/>
            <person name="Bechman K.B."/>
            <person name="Herman A."/>
            <person name="Abrahante J.E."/>
            <person name="Garbe J."/>
        </authorList>
    </citation>
    <scope>NUCLEOTIDE SEQUENCE</scope>
    <source>
        <strain evidence="2">Duluth1</strain>
        <tissue evidence="2">Whole animal</tissue>
    </source>
</reference>
<dbReference type="AlphaFoldDB" id="A0A9D4JVB2"/>
<evidence type="ECO:0000256" key="1">
    <source>
        <dbReference type="SAM" id="MobiDB-lite"/>
    </source>
</evidence>
<reference evidence="2" key="1">
    <citation type="journal article" date="2019" name="bioRxiv">
        <title>The Genome of the Zebra Mussel, Dreissena polymorpha: A Resource for Invasive Species Research.</title>
        <authorList>
            <person name="McCartney M.A."/>
            <person name="Auch B."/>
            <person name="Kono T."/>
            <person name="Mallez S."/>
            <person name="Zhang Y."/>
            <person name="Obille A."/>
            <person name="Becker A."/>
            <person name="Abrahante J.E."/>
            <person name="Garbe J."/>
            <person name="Badalamenti J.P."/>
            <person name="Herman A."/>
            <person name="Mangelson H."/>
            <person name="Liachko I."/>
            <person name="Sullivan S."/>
            <person name="Sone E.D."/>
            <person name="Koren S."/>
            <person name="Silverstein K.A.T."/>
            <person name="Beckman K.B."/>
            <person name="Gohl D.M."/>
        </authorList>
    </citation>
    <scope>NUCLEOTIDE SEQUENCE</scope>
    <source>
        <strain evidence="2">Duluth1</strain>
        <tissue evidence="2">Whole animal</tissue>
    </source>
</reference>
<keyword evidence="3" id="KW-1185">Reference proteome</keyword>
<evidence type="ECO:0000313" key="3">
    <source>
        <dbReference type="Proteomes" id="UP000828390"/>
    </source>
</evidence>
<dbReference type="EMBL" id="JAIWYP010000005">
    <property type="protein sequence ID" value="KAH3825411.1"/>
    <property type="molecule type" value="Genomic_DNA"/>
</dbReference>